<accession>A0A285L6X6</accession>
<reference evidence="2 3" key="1">
    <citation type="submission" date="2017-09" db="EMBL/GenBank/DDBJ databases">
        <authorList>
            <person name="Ehlers B."/>
            <person name="Leendertz F.H."/>
        </authorList>
    </citation>
    <scope>NUCLEOTIDE SEQUENCE [LARGE SCALE GENOMIC DNA]</scope>
    <source>
        <strain evidence="2 3">DSM 45537</strain>
    </source>
</reference>
<dbReference type="RefSeq" id="WP_097244329.1">
    <property type="nucleotide sequence ID" value="NZ_OBEG01000001.1"/>
</dbReference>
<feature type="transmembrane region" description="Helical" evidence="1">
    <location>
        <begin position="55"/>
        <end position="77"/>
    </location>
</feature>
<name>A0A285L6X6_9NOCA</name>
<keyword evidence="1" id="KW-1133">Transmembrane helix</keyword>
<dbReference type="OrthoDB" id="4506116at2"/>
<dbReference type="SUPFAM" id="SSF48452">
    <property type="entry name" value="TPR-like"/>
    <property type="match status" value="1"/>
</dbReference>
<dbReference type="InterPro" id="IPR011990">
    <property type="entry name" value="TPR-like_helical_dom_sf"/>
</dbReference>
<feature type="transmembrane region" description="Helical" evidence="1">
    <location>
        <begin position="30"/>
        <end position="49"/>
    </location>
</feature>
<evidence type="ECO:0000313" key="3">
    <source>
        <dbReference type="Proteomes" id="UP000219565"/>
    </source>
</evidence>
<protein>
    <recommendedName>
        <fullName evidence="4">Tetratricopeptide repeat-containing protein</fullName>
    </recommendedName>
</protein>
<dbReference type="STRING" id="1379680.GCA_001612615_01335"/>
<evidence type="ECO:0008006" key="4">
    <source>
        <dbReference type="Google" id="ProtNLM"/>
    </source>
</evidence>
<dbReference type="Gene3D" id="1.25.40.10">
    <property type="entry name" value="Tetratricopeptide repeat domain"/>
    <property type="match status" value="1"/>
</dbReference>
<evidence type="ECO:0000256" key="1">
    <source>
        <dbReference type="SAM" id="Phobius"/>
    </source>
</evidence>
<dbReference type="Proteomes" id="UP000219565">
    <property type="component" value="Unassembled WGS sequence"/>
</dbReference>
<evidence type="ECO:0000313" key="2">
    <source>
        <dbReference type="EMBL" id="SNY79807.1"/>
    </source>
</evidence>
<gene>
    <name evidence="2" type="ORF">SAMN04244553_1725</name>
</gene>
<keyword evidence="1" id="KW-0472">Membrane</keyword>
<keyword evidence="1" id="KW-0812">Transmembrane</keyword>
<keyword evidence="3" id="KW-1185">Reference proteome</keyword>
<dbReference type="AlphaFoldDB" id="A0A285L6X6"/>
<sequence length="557" mass="60114">MIGPDGAPPPSPGIAAPPPALLRFRFGGGALAAAVLLGLVINIVSSLFLERGVGVLLSVGLLVVALLAVLLLVGRWLRAERRRLRESPHTARELELLSDFDDARTPIGANPTAPAPPLTAVSDATHEEAAVLGALPVREYSAAAVLAVLTAILDAPARDPSDGAPPRTTAPLLLTELIEKRFVEVAGVPRSGVQQYWVVAVPGTSSAADDRARLRWSAAITTLVRHHADRAERWSIGLGTPRFAAAGRGWFEAEEPFLRRLVTECASLGARLPRTAVPSLIRIGDALDVWHARTGGHDRELAEKLSALPDLDALGAHGAQVLVRADPQAPPPRRSGDRGRYADLTARYEHAKALETLADPSATSAEDLEQARRRLERVWWLLPREDIPGEVCALINLGVVLLRQGLLDDAQDRLELAEALTRQGRDPDGRAHMHEILGHVWWARGEAVRALRCWRLSLTAYRALRDDHGIARCLQHLAAAVIADPHCADDVLGHDPALPPGHAVEQATGWLAEAKALYPGARVANHYRARALLACGVSPRQDIDRWPLPLEENVPSH</sequence>
<proteinExistence type="predicted"/>
<organism evidence="2 3">
    <name type="scientific">Nocardia amikacinitolerans</name>
    <dbReference type="NCBI Taxonomy" id="756689"/>
    <lineage>
        <taxon>Bacteria</taxon>
        <taxon>Bacillati</taxon>
        <taxon>Actinomycetota</taxon>
        <taxon>Actinomycetes</taxon>
        <taxon>Mycobacteriales</taxon>
        <taxon>Nocardiaceae</taxon>
        <taxon>Nocardia</taxon>
    </lineage>
</organism>
<dbReference type="EMBL" id="OBEG01000001">
    <property type="protein sequence ID" value="SNY79807.1"/>
    <property type="molecule type" value="Genomic_DNA"/>
</dbReference>